<evidence type="ECO:0000313" key="2">
    <source>
        <dbReference type="Proteomes" id="UP000240538"/>
    </source>
</evidence>
<protein>
    <submittedName>
        <fullName evidence="1">Uncharacterized protein</fullName>
    </submittedName>
</protein>
<keyword evidence="2" id="KW-1185">Reference proteome</keyword>
<name>A0A2I6PFQ6_9CAUD</name>
<sequence>MTIEEQLGIRSWEECDFGLGFLSIKFLNAKLEDNNMFNLPSDVDYQYIWIIYDKMAIEVKGPNIKHRFYMNVGLTKFL</sequence>
<gene>
    <name evidence="1" type="ORF">phiP43_211</name>
</gene>
<proteinExistence type="predicted"/>
<reference evidence="1 2" key="1">
    <citation type="submission" date="2017-12" db="EMBL/GenBank/DDBJ databases">
        <title>Complete genome sequence and characterization of bacteriophage phiP4-3 infecting Proteus pennea.</title>
        <authorList>
            <person name="He Y."/>
            <person name="Yang H."/>
        </authorList>
    </citation>
    <scope>NUCLEOTIDE SEQUENCE [LARGE SCALE GENOMIC DNA]</scope>
</reference>
<evidence type="ECO:0000313" key="1">
    <source>
        <dbReference type="EMBL" id="AUM58569.1"/>
    </source>
</evidence>
<dbReference type="Proteomes" id="UP000240538">
    <property type="component" value="Segment"/>
</dbReference>
<accession>A0A2I6PFQ6</accession>
<dbReference type="EMBL" id="MG696114">
    <property type="protein sequence ID" value="AUM58569.1"/>
    <property type="molecule type" value="Genomic_DNA"/>
</dbReference>
<organism evidence="1 2">
    <name type="scientific">Proteus phage phiP4-3</name>
    <dbReference type="NCBI Taxonomy" id="2065203"/>
    <lineage>
        <taxon>Viruses</taxon>
        <taxon>Duplodnaviria</taxon>
        <taxon>Heunggongvirae</taxon>
        <taxon>Uroviricota</taxon>
        <taxon>Caudoviricetes</taxon>
        <taxon>Pantevenvirales</taxon>
        <taxon>Straboviridae</taxon>
        <taxon>Bragavirus</taxon>
        <taxon>Bragavirus p43</taxon>
    </lineage>
</organism>